<evidence type="ECO:0000256" key="2">
    <source>
        <dbReference type="ARBA" id="ARBA00010876"/>
    </source>
</evidence>
<sequence>MTYNFTLIYPQDRKKITVRQLLKELLIPRKWQHLLRITKTVTVNNSYRNFNEMILPGDKISFEINFTECNQQTYPASGKSPSVIYEDSDVLVINKEKGQKTHPNLNETNTALNDCATYLGSSPYIVHRLDMLTGGLLLVAKNPAVVPILNRELTSKIFHREYLATVDNSNKLEKSGTISFPIGQDPDDQRKRMVRDDGLKAVTHYEIIQNNPDNTALVKVALETGRTHQIRVHLAAIGCPIVGDPLYNPNFQENEELQLLAYQMSFIKPFSFERVYVSLPESFRY</sequence>
<dbReference type="PANTHER" id="PTHR21600:SF87">
    <property type="entry name" value="RNA PSEUDOURIDYLATE SYNTHASE DOMAIN-CONTAINING PROTEIN 1"/>
    <property type="match status" value="1"/>
</dbReference>
<evidence type="ECO:0000313" key="6">
    <source>
        <dbReference type="EMBL" id="KRL91074.1"/>
    </source>
</evidence>
<gene>
    <name evidence="6" type="ORF">FC46_GL001370</name>
</gene>
<dbReference type="InterPro" id="IPR020103">
    <property type="entry name" value="PsdUridine_synth_cat_dom_sf"/>
</dbReference>
<protein>
    <recommendedName>
        <fullName evidence="3">RNA pseudouridylate synthase</fullName>
    </recommendedName>
    <alternativeName>
        <fullName evidence="4">RNA-uridine isomerase</fullName>
    </alternativeName>
</protein>
<dbReference type="STRING" id="1423763.FC46_GL001370"/>
<dbReference type="SUPFAM" id="SSF55120">
    <property type="entry name" value="Pseudouridine synthase"/>
    <property type="match status" value="1"/>
</dbReference>
<comment type="similarity">
    <text evidence="2">Belongs to the pseudouridine synthase RluA family.</text>
</comment>
<name>A0A0R1UJZ0_9LACO</name>
<proteinExistence type="inferred from homology"/>
<dbReference type="InterPro" id="IPR006145">
    <property type="entry name" value="PsdUridine_synth_RsuA/RluA"/>
</dbReference>
<dbReference type="RefSeq" id="WP_057797477.1">
    <property type="nucleotide sequence ID" value="NZ_AZFM01000004.1"/>
</dbReference>
<evidence type="ECO:0000259" key="5">
    <source>
        <dbReference type="Pfam" id="PF00849"/>
    </source>
</evidence>
<evidence type="ECO:0000256" key="1">
    <source>
        <dbReference type="ARBA" id="ARBA00000073"/>
    </source>
</evidence>
<dbReference type="Gene3D" id="3.30.2350.10">
    <property type="entry name" value="Pseudouridine synthase"/>
    <property type="match status" value="1"/>
</dbReference>
<dbReference type="GO" id="GO:0003723">
    <property type="term" value="F:RNA binding"/>
    <property type="evidence" value="ECO:0007669"/>
    <property type="project" value="InterPro"/>
</dbReference>
<dbReference type="GO" id="GO:0000455">
    <property type="term" value="P:enzyme-directed rRNA pseudouridine synthesis"/>
    <property type="evidence" value="ECO:0007669"/>
    <property type="project" value="TreeGrafter"/>
</dbReference>
<reference evidence="6 7" key="1">
    <citation type="journal article" date="2015" name="Genome Announc.">
        <title>Expanding the biotechnology potential of lactobacilli through comparative genomics of 213 strains and associated genera.</title>
        <authorList>
            <person name="Sun Z."/>
            <person name="Harris H.M."/>
            <person name="McCann A."/>
            <person name="Guo C."/>
            <person name="Argimon S."/>
            <person name="Zhang W."/>
            <person name="Yang X."/>
            <person name="Jeffery I.B."/>
            <person name="Cooney J.C."/>
            <person name="Kagawa T.F."/>
            <person name="Liu W."/>
            <person name="Song Y."/>
            <person name="Salvetti E."/>
            <person name="Wrobel A."/>
            <person name="Rasinkangas P."/>
            <person name="Parkhill J."/>
            <person name="Rea M.C."/>
            <person name="O'Sullivan O."/>
            <person name="Ritari J."/>
            <person name="Douillard F.P."/>
            <person name="Paul Ross R."/>
            <person name="Yang R."/>
            <person name="Briner A.E."/>
            <person name="Felis G.E."/>
            <person name="de Vos W.M."/>
            <person name="Barrangou R."/>
            <person name="Klaenhammer T.R."/>
            <person name="Caufield P.W."/>
            <person name="Cui Y."/>
            <person name="Zhang H."/>
            <person name="O'Toole P.W."/>
        </authorList>
    </citation>
    <scope>NUCLEOTIDE SEQUENCE [LARGE SCALE GENOMIC DNA]</scope>
    <source>
        <strain evidence="6 7">DSM 16043</strain>
    </source>
</reference>
<organism evidence="6 7">
    <name type="scientific">Lactobacillus kalixensis DSM 16043</name>
    <dbReference type="NCBI Taxonomy" id="1423763"/>
    <lineage>
        <taxon>Bacteria</taxon>
        <taxon>Bacillati</taxon>
        <taxon>Bacillota</taxon>
        <taxon>Bacilli</taxon>
        <taxon>Lactobacillales</taxon>
        <taxon>Lactobacillaceae</taxon>
        <taxon>Lactobacillus</taxon>
    </lineage>
</organism>
<evidence type="ECO:0000256" key="4">
    <source>
        <dbReference type="ARBA" id="ARBA00033164"/>
    </source>
</evidence>
<dbReference type="PANTHER" id="PTHR21600">
    <property type="entry name" value="MITOCHONDRIAL RNA PSEUDOURIDINE SYNTHASE"/>
    <property type="match status" value="1"/>
</dbReference>
<dbReference type="AlphaFoldDB" id="A0A0R1UJZ0"/>
<dbReference type="OrthoDB" id="9773999at2"/>
<dbReference type="PATRIC" id="fig|1423763.3.peg.1386"/>
<evidence type="ECO:0000256" key="3">
    <source>
        <dbReference type="ARBA" id="ARBA00031870"/>
    </source>
</evidence>
<dbReference type="EMBL" id="AZFM01000004">
    <property type="protein sequence ID" value="KRL91074.1"/>
    <property type="molecule type" value="Genomic_DNA"/>
</dbReference>
<dbReference type="Pfam" id="PF00849">
    <property type="entry name" value="PseudoU_synth_2"/>
    <property type="match status" value="1"/>
</dbReference>
<comment type="caution">
    <text evidence="6">The sequence shown here is derived from an EMBL/GenBank/DDBJ whole genome shotgun (WGS) entry which is preliminary data.</text>
</comment>
<keyword evidence="7" id="KW-1185">Reference proteome</keyword>
<dbReference type="CDD" id="cd02869">
    <property type="entry name" value="PseudoU_synth_RluA_like"/>
    <property type="match status" value="1"/>
</dbReference>
<feature type="domain" description="Pseudouridine synthase RsuA/RluA-like" evidence="5">
    <location>
        <begin position="89"/>
        <end position="236"/>
    </location>
</feature>
<dbReference type="GO" id="GO:0140098">
    <property type="term" value="F:catalytic activity, acting on RNA"/>
    <property type="evidence" value="ECO:0007669"/>
    <property type="project" value="UniProtKB-ARBA"/>
</dbReference>
<evidence type="ECO:0000313" key="7">
    <source>
        <dbReference type="Proteomes" id="UP000051036"/>
    </source>
</evidence>
<dbReference type="Proteomes" id="UP000051036">
    <property type="component" value="Unassembled WGS sequence"/>
</dbReference>
<comment type="catalytic activity">
    <reaction evidence="1">
        <text>a uridine in RNA = a pseudouridine in RNA</text>
        <dbReference type="Rhea" id="RHEA:48348"/>
        <dbReference type="Rhea" id="RHEA-COMP:12068"/>
        <dbReference type="Rhea" id="RHEA-COMP:12069"/>
        <dbReference type="ChEBI" id="CHEBI:65314"/>
        <dbReference type="ChEBI" id="CHEBI:65315"/>
    </reaction>
</comment>
<dbReference type="GO" id="GO:0009982">
    <property type="term" value="F:pseudouridine synthase activity"/>
    <property type="evidence" value="ECO:0007669"/>
    <property type="project" value="InterPro"/>
</dbReference>
<accession>A0A0R1UJZ0</accession>
<dbReference type="InterPro" id="IPR050188">
    <property type="entry name" value="RluA_PseudoU_synthase"/>
</dbReference>